<dbReference type="KEGG" id="spsw:Sps_01493"/>
<dbReference type="PANTHER" id="PTHR13774">
    <property type="entry name" value="PHENAZINE BIOSYNTHESIS PROTEIN"/>
    <property type="match status" value="1"/>
</dbReference>
<dbReference type="GO" id="GO:0005737">
    <property type="term" value="C:cytoplasm"/>
    <property type="evidence" value="ECO:0007669"/>
    <property type="project" value="TreeGrafter"/>
</dbReference>
<dbReference type="PIRSF" id="PIRSF016184">
    <property type="entry name" value="PhzC_PhzF"/>
    <property type="match status" value="1"/>
</dbReference>
<dbReference type="RefSeq" id="WP_077751941.1">
    <property type="nucleotide sequence ID" value="NZ_CP014782.1"/>
</dbReference>
<evidence type="ECO:0000313" key="3">
    <source>
        <dbReference type="EMBL" id="AQS36659.1"/>
    </source>
</evidence>
<dbReference type="EC" id="5.3.3.17" evidence="3"/>
<dbReference type="NCBIfam" id="TIGR00654">
    <property type="entry name" value="PhzF_family"/>
    <property type="match status" value="1"/>
</dbReference>
<evidence type="ECO:0000256" key="1">
    <source>
        <dbReference type="ARBA" id="ARBA00008270"/>
    </source>
</evidence>
<gene>
    <name evidence="3" type="ORF">Sps_01493</name>
</gene>
<dbReference type="GO" id="GO:0102943">
    <property type="term" value="F:trans-2,3-dihydro-3-hydroxy-anthranilate isomerase activity"/>
    <property type="evidence" value="ECO:0007669"/>
    <property type="project" value="UniProtKB-EC"/>
</dbReference>
<keyword evidence="3" id="KW-0413">Isomerase</keyword>
<dbReference type="Gene3D" id="3.10.310.10">
    <property type="entry name" value="Diaminopimelate Epimerase, Chain A, domain 1"/>
    <property type="match status" value="2"/>
</dbReference>
<dbReference type="Proteomes" id="UP000189545">
    <property type="component" value="Chromosome"/>
</dbReference>
<protein>
    <submittedName>
        <fullName evidence="3">Phenazine biosynthesis protein PhzF family</fullName>
        <ecNumber evidence="3">5.3.3.17</ecNumber>
    </submittedName>
</protein>
<proteinExistence type="inferred from homology"/>
<organism evidence="3 4">
    <name type="scientific">Shewanella psychrophila</name>
    <dbReference type="NCBI Taxonomy" id="225848"/>
    <lineage>
        <taxon>Bacteria</taxon>
        <taxon>Pseudomonadati</taxon>
        <taxon>Pseudomonadota</taxon>
        <taxon>Gammaproteobacteria</taxon>
        <taxon>Alteromonadales</taxon>
        <taxon>Shewanellaceae</taxon>
        <taxon>Shewanella</taxon>
    </lineage>
</organism>
<dbReference type="OrthoDB" id="9788221at2"/>
<sequence>MKSYSYYICDVFTDKRFGGNQLAVLPDAQGLTPKQMQQIAREFNFPESTFVFPAEHGNTRKVRIFTPSIEVPFAGHPNVGTAFLLAKTGQLISQDRKQVLQTIIFEEKAGLVPISITESTDGGIFCELNAPEMLSLGLSIHAPLVAEALSLNSDDICLSTHQPIVASVGLPFLMVELMSLDALSRARTKLDAFEKIQALGVTPDIHLYVKRDEASKGEKLFDIQARMFAPFDGVPEDPATGSANCALAGLLAHHSHLQDGMLEWTIAQGVEMDRPSMLKARALKQTGRVSDTWIGGNSVLVSKGELYLD</sequence>
<dbReference type="EMBL" id="CP014782">
    <property type="protein sequence ID" value="AQS36659.1"/>
    <property type="molecule type" value="Genomic_DNA"/>
</dbReference>
<dbReference type="PANTHER" id="PTHR13774:SF32">
    <property type="entry name" value="ANTISENSE-ENHANCING SEQUENCE 1"/>
    <property type="match status" value="1"/>
</dbReference>
<feature type="active site" evidence="2">
    <location>
        <position position="47"/>
    </location>
</feature>
<dbReference type="AlphaFoldDB" id="A0A1S6HMC5"/>
<dbReference type="Pfam" id="PF02567">
    <property type="entry name" value="PhzC-PhzF"/>
    <property type="match status" value="1"/>
</dbReference>
<comment type="similarity">
    <text evidence="1">Belongs to the PhzF family.</text>
</comment>
<keyword evidence="4" id="KW-1185">Reference proteome</keyword>
<name>A0A1S6HMC5_9GAMM</name>
<evidence type="ECO:0000256" key="2">
    <source>
        <dbReference type="PIRSR" id="PIRSR016184-1"/>
    </source>
</evidence>
<dbReference type="STRING" id="225848.Sps_01493"/>
<dbReference type="SUPFAM" id="SSF54506">
    <property type="entry name" value="Diaminopimelate epimerase-like"/>
    <property type="match status" value="1"/>
</dbReference>
<accession>A0A1S6HMC5</accession>
<reference evidence="3 4" key="1">
    <citation type="submission" date="2016-03" db="EMBL/GenBank/DDBJ databases">
        <title>Complete genome sequence of Shewanella psychrophila WP2, a deep sea bacterium isolated from west Pacific sediment.</title>
        <authorList>
            <person name="Xu G."/>
            <person name="Jian H."/>
        </authorList>
    </citation>
    <scope>NUCLEOTIDE SEQUENCE [LARGE SCALE GENOMIC DNA]</scope>
    <source>
        <strain evidence="3 4">WP2</strain>
    </source>
</reference>
<dbReference type="InterPro" id="IPR003719">
    <property type="entry name" value="Phenazine_PhzF-like"/>
</dbReference>
<evidence type="ECO:0000313" key="4">
    <source>
        <dbReference type="Proteomes" id="UP000189545"/>
    </source>
</evidence>